<dbReference type="Proteomes" id="UP000269154">
    <property type="component" value="Unassembled WGS sequence"/>
</dbReference>
<keyword evidence="2 4" id="KW-0813">Transport</keyword>
<dbReference type="PANTHER" id="PTHR42996:SF1">
    <property type="entry name" value="PHOSPHATE-BINDING PROTEIN PSTS"/>
    <property type="match status" value="1"/>
</dbReference>
<dbReference type="CDD" id="cd13565">
    <property type="entry name" value="PBP2_PstS"/>
    <property type="match status" value="1"/>
</dbReference>
<organism evidence="6 7">
    <name type="scientific">Okeania hirsuta</name>
    <dbReference type="NCBI Taxonomy" id="1458930"/>
    <lineage>
        <taxon>Bacteria</taxon>
        <taxon>Bacillati</taxon>
        <taxon>Cyanobacteriota</taxon>
        <taxon>Cyanophyceae</taxon>
        <taxon>Oscillatoriophycideae</taxon>
        <taxon>Oscillatoriales</taxon>
        <taxon>Microcoleaceae</taxon>
        <taxon>Okeania</taxon>
    </lineage>
</organism>
<dbReference type="InterPro" id="IPR050962">
    <property type="entry name" value="Phosphate-bind_PstS"/>
</dbReference>
<dbReference type="GO" id="GO:0035435">
    <property type="term" value="P:phosphate ion transmembrane transport"/>
    <property type="evidence" value="ECO:0007669"/>
    <property type="project" value="InterPro"/>
</dbReference>
<dbReference type="InterPro" id="IPR024370">
    <property type="entry name" value="PBP_domain"/>
</dbReference>
<evidence type="ECO:0000313" key="7">
    <source>
        <dbReference type="Proteomes" id="UP000269154"/>
    </source>
</evidence>
<comment type="similarity">
    <text evidence="1 4">Belongs to the PstS family.</text>
</comment>
<evidence type="ECO:0000259" key="5">
    <source>
        <dbReference type="Pfam" id="PF12849"/>
    </source>
</evidence>
<dbReference type="OrthoDB" id="9790048at2"/>
<protein>
    <recommendedName>
        <fullName evidence="4">Phosphate-binding protein</fullName>
    </recommendedName>
</protein>
<name>A0A3N6QL51_9CYAN</name>
<dbReference type="GO" id="GO:0043190">
    <property type="term" value="C:ATP-binding cassette (ABC) transporter complex"/>
    <property type="evidence" value="ECO:0007669"/>
    <property type="project" value="InterPro"/>
</dbReference>
<dbReference type="PANTHER" id="PTHR42996">
    <property type="entry name" value="PHOSPHATE-BINDING PROTEIN PSTS"/>
    <property type="match status" value="1"/>
</dbReference>
<dbReference type="AlphaFoldDB" id="A0A3N6QL51"/>
<proteinExistence type="inferred from homology"/>
<dbReference type="Pfam" id="PF12849">
    <property type="entry name" value="PBP_like_2"/>
    <property type="match status" value="1"/>
</dbReference>
<evidence type="ECO:0000256" key="2">
    <source>
        <dbReference type="ARBA" id="ARBA00022448"/>
    </source>
</evidence>
<evidence type="ECO:0000256" key="4">
    <source>
        <dbReference type="PIRNR" id="PIRNR002756"/>
    </source>
</evidence>
<dbReference type="PIRSF" id="PIRSF002756">
    <property type="entry name" value="PstS"/>
    <property type="match status" value="1"/>
</dbReference>
<accession>A0A3N6QL51</accession>
<evidence type="ECO:0000256" key="1">
    <source>
        <dbReference type="ARBA" id="ARBA00008725"/>
    </source>
</evidence>
<evidence type="ECO:0000313" key="6">
    <source>
        <dbReference type="EMBL" id="RQH24299.1"/>
    </source>
</evidence>
<comment type="caution">
    <text evidence="6">The sequence shown here is derived from an EMBL/GenBank/DDBJ whole genome shotgun (WGS) entry which is preliminary data.</text>
</comment>
<feature type="domain" description="PBP" evidence="5">
    <location>
        <begin position="32"/>
        <end position="311"/>
    </location>
</feature>
<dbReference type="RefSeq" id="WP_124146631.1">
    <property type="nucleotide sequence ID" value="NZ_CAWOKI010000182.1"/>
</dbReference>
<gene>
    <name evidence="6" type="primary">pstS</name>
    <name evidence="6" type="ORF">D5R40_29850</name>
</gene>
<keyword evidence="7" id="KW-1185">Reference proteome</keyword>
<keyword evidence="3 4" id="KW-0592">Phosphate transport</keyword>
<sequence length="345" mass="37249">MVLLKTIWHHALTVTVAAVTLSLGTVGEVIAQTIEGAGASFPAPLYERYFQKLKEDTGITVNYNSVGSGKGIESFISDTVDFAGTDAPPVAAEIEQMPKGVVMVPTAGGAVAVVYNLPGVTELKLSQLVLPDIFAGKITKWNDRRIAQDNPGVDLPDLPIKTVVRADGSGTTFIFSRHLSAASPTFSREVGASRKPDWPKNPLKGDKNDGVAALVKETEGAIGYVQDSFARQNNLSTAMLENLQGRFVEPTLEEANIALSGLRFYQDFTPANEANPDDGYPIVGVTWLLVKENYETSDQATAVKKMVNWVLQEGQNLNNTLEYTRVPEAIGAKILEKVETQVANQ</sequence>
<dbReference type="InterPro" id="IPR005673">
    <property type="entry name" value="ABC_phos-bd_PstS"/>
</dbReference>
<dbReference type="SUPFAM" id="SSF53850">
    <property type="entry name" value="Periplasmic binding protein-like II"/>
    <property type="match status" value="1"/>
</dbReference>
<dbReference type="EMBL" id="RCBY01000322">
    <property type="protein sequence ID" value="RQH24299.1"/>
    <property type="molecule type" value="Genomic_DNA"/>
</dbReference>
<reference evidence="6 7" key="1">
    <citation type="journal article" date="2018" name="ACS Chem. Biol.">
        <title>Ketoreductase domain dysfunction expands chemodiversity: malyngamide biosynthesis in the cyanobacterium Okeania hirsuta.</title>
        <authorList>
            <person name="Moss N.A."/>
            <person name="Leao T."/>
            <person name="Rankin M."/>
            <person name="McCullough T.M."/>
            <person name="Qu P."/>
            <person name="Korobeynikov A."/>
            <person name="Smith J.L."/>
            <person name="Gerwick L."/>
            <person name="Gerwick W.H."/>
        </authorList>
    </citation>
    <scope>NUCLEOTIDE SEQUENCE [LARGE SCALE GENOMIC DNA]</scope>
    <source>
        <strain evidence="6 7">PAB10Feb10-1</strain>
    </source>
</reference>
<evidence type="ECO:0000256" key="3">
    <source>
        <dbReference type="ARBA" id="ARBA00022592"/>
    </source>
</evidence>
<dbReference type="Gene3D" id="3.40.190.10">
    <property type="entry name" value="Periplasmic binding protein-like II"/>
    <property type="match status" value="2"/>
</dbReference>
<dbReference type="GO" id="GO:0042301">
    <property type="term" value="F:phosphate ion binding"/>
    <property type="evidence" value="ECO:0007669"/>
    <property type="project" value="InterPro"/>
</dbReference>
<dbReference type="NCBIfam" id="TIGR00975">
    <property type="entry name" value="3a0107s03"/>
    <property type="match status" value="1"/>
</dbReference>